<dbReference type="Proteomes" id="UP000187941">
    <property type="component" value="Chromosome"/>
</dbReference>
<reference evidence="2 3" key="1">
    <citation type="submission" date="2016-01" db="EMBL/GenBank/DDBJ databases">
        <authorList>
            <person name="Oliw E.H."/>
        </authorList>
    </citation>
    <scope>NUCLEOTIDE SEQUENCE [LARGE SCALE GENOMIC DNA]</scope>
    <source>
        <strain evidence="2 3">DY10</strain>
    </source>
</reference>
<dbReference type="STRING" id="1178516.AWR27_16580"/>
<proteinExistence type="predicted"/>
<evidence type="ECO:0000256" key="1">
    <source>
        <dbReference type="SAM" id="SignalP"/>
    </source>
</evidence>
<dbReference type="RefSeq" id="WP_077132225.1">
    <property type="nucleotide sequence ID" value="NZ_CP014263.1"/>
</dbReference>
<gene>
    <name evidence="2" type="ORF">AWR27_16580</name>
</gene>
<dbReference type="KEGG" id="smon:AWR27_16580"/>
<evidence type="ECO:0000313" key="2">
    <source>
        <dbReference type="EMBL" id="AQG80790.1"/>
    </source>
</evidence>
<feature type="signal peptide" evidence="1">
    <location>
        <begin position="1"/>
        <end position="19"/>
    </location>
</feature>
<evidence type="ECO:0000313" key="3">
    <source>
        <dbReference type="Proteomes" id="UP000187941"/>
    </source>
</evidence>
<sequence length="384" mass="42990">MNRLLSVLFLLTTFLPAHAQQTVIDTLHWSATRRLQLSDFRSPTQPGLGGSEFYYQIAYEAKPIGFRSAPAIEAFCLMFRNLSWVSETARNERTLAYNQVLFDLVEIHTRQMKAKLIALGADRNFKQQAKQIEYLTNSELGSEVNRFRAETGGGDDLATLQRWQQQVVQRLYETPDVQTIYRASKVGYGFFAGGGGAVPIGPVAQSLNPQAGIAFGLDVAIGRTLLLIHPTLYNGTIRSGFSHQNLTWETGMRVSSTLLEAGLGHITYDSPRARLIPYFGYRLLELSPRNRDDERYKTHSLLNHAPAAGLLFDLKFGSNARRDDRSDDSFWFVRTKISYSPMLNGKPFSGGLLNLQIGIGGFGRMRKVNYRSERTVIPLSGNGI</sequence>
<dbReference type="EMBL" id="CP014263">
    <property type="protein sequence ID" value="AQG80790.1"/>
    <property type="molecule type" value="Genomic_DNA"/>
</dbReference>
<keyword evidence="1" id="KW-0732">Signal</keyword>
<protein>
    <submittedName>
        <fullName evidence="2">Uncharacterized protein</fullName>
    </submittedName>
</protein>
<accession>A0A1P9WZI5</accession>
<name>A0A1P9WZI5_9BACT</name>
<dbReference type="AlphaFoldDB" id="A0A1P9WZI5"/>
<feature type="chain" id="PRO_5012207852" evidence="1">
    <location>
        <begin position="20"/>
        <end position="384"/>
    </location>
</feature>
<dbReference type="OrthoDB" id="5431540at2"/>
<organism evidence="2 3">
    <name type="scientific">Spirosoma montaniterrae</name>
    <dbReference type="NCBI Taxonomy" id="1178516"/>
    <lineage>
        <taxon>Bacteria</taxon>
        <taxon>Pseudomonadati</taxon>
        <taxon>Bacteroidota</taxon>
        <taxon>Cytophagia</taxon>
        <taxon>Cytophagales</taxon>
        <taxon>Cytophagaceae</taxon>
        <taxon>Spirosoma</taxon>
    </lineage>
</organism>
<keyword evidence="3" id="KW-1185">Reference proteome</keyword>